<gene>
    <name evidence="1" type="ORF">NCTC11685_01297</name>
</gene>
<comment type="caution">
    <text evidence="1">The sequence shown here is derived from an EMBL/GenBank/DDBJ whole genome shotgun (WGS) entry which is preliminary data.</text>
</comment>
<proteinExistence type="predicted"/>
<dbReference type="Proteomes" id="UP000254863">
    <property type="component" value="Unassembled WGS sequence"/>
</dbReference>
<sequence length="71" mass="7922">MSERVQDALLIEQRRERLSLRHAWTVDLIEGNGVTISALQETGDRLRGLAPVAAQRNDIRLSQRADDGGLI</sequence>
<name>A0A7H4N222_9ENTR</name>
<protein>
    <submittedName>
        <fullName evidence="1">Uncharacterized protein</fullName>
    </submittedName>
</protein>
<evidence type="ECO:0000313" key="2">
    <source>
        <dbReference type="Proteomes" id="UP000254863"/>
    </source>
</evidence>
<organism evidence="1 2">
    <name type="scientific">Klebsiella michiganensis</name>
    <dbReference type="NCBI Taxonomy" id="1134687"/>
    <lineage>
        <taxon>Bacteria</taxon>
        <taxon>Pseudomonadati</taxon>
        <taxon>Pseudomonadota</taxon>
        <taxon>Gammaproteobacteria</taxon>
        <taxon>Enterobacterales</taxon>
        <taxon>Enterobacteriaceae</taxon>
        <taxon>Klebsiella/Raoultella group</taxon>
        <taxon>Klebsiella</taxon>
    </lineage>
</organism>
<reference evidence="1 2" key="1">
    <citation type="submission" date="2018-06" db="EMBL/GenBank/DDBJ databases">
        <authorList>
            <consortium name="Pathogen Informatics"/>
            <person name="Doyle S."/>
        </authorList>
    </citation>
    <scope>NUCLEOTIDE SEQUENCE [LARGE SCALE GENOMIC DNA]</scope>
    <source>
        <strain evidence="1 2">NCTC11685</strain>
    </source>
</reference>
<evidence type="ECO:0000313" key="1">
    <source>
        <dbReference type="EMBL" id="STV74967.1"/>
    </source>
</evidence>
<accession>A0A7H4N222</accession>
<dbReference type="AlphaFoldDB" id="A0A7H4N222"/>
<dbReference type="EMBL" id="UGMS01000001">
    <property type="protein sequence ID" value="STV74967.1"/>
    <property type="molecule type" value="Genomic_DNA"/>
</dbReference>